<keyword evidence="21" id="KW-1185">Reference proteome</keyword>
<evidence type="ECO:0000256" key="12">
    <source>
        <dbReference type="ARBA" id="ARBA00047287"/>
    </source>
</evidence>
<evidence type="ECO:0000256" key="17">
    <source>
        <dbReference type="ARBA" id="ARBA00049467"/>
    </source>
</evidence>
<accession>A0A9P6VPF9</accession>
<comment type="catalytic activity">
    <reaction evidence="12">
        <text>5,6-dihydrouridine(17) in tRNA + NAD(+) = uridine(17) in tRNA + NADH + H(+)</text>
        <dbReference type="Rhea" id="RHEA:53372"/>
        <dbReference type="Rhea" id="RHEA-COMP:13541"/>
        <dbReference type="Rhea" id="RHEA-COMP:13542"/>
        <dbReference type="ChEBI" id="CHEBI:15378"/>
        <dbReference type="ChEBI" id="CHEBI:57540"/>
        <dbReference type="ChEBI" id="CHEBI:57945"/>
        <dbReference type="ChEBI" id="CHEBI:65315"/>
        <dbReference type="ChEBI" id="CHEBI:74443"/>
        <dbReference type="EC" id="1.3.1.88"/>
    </reaction>
    <physiologicalReaction direction="right-to-left" evidence="12">
        <dbReference type="Rhea" id="RHEA:53374"/>
    </physiologicalReaction>
</comment>
<comment type="similarity">
    <text evidence="9">Belongs to the Dus family. Dus1 subfamily.</text>
</comment>
<evidence type="ECO:0000256" key="8">
    <source>
        <dbReference type="ARBA" id="ARBA00023027"/>
    </source>
</evidence>
<comment type="catalytic activity">
    <reaction evidence="13">
        <text>5,6-dihydrouridine(16) in tRNA + NADP(+) = uridine(16) in tRNA + NADPH + H(+)</text>
        <dbReference type="Rhea" id="RHEA:53376"/>
        <dbReference type="Rhea" id="RHEA-COMP:13543"/>
        <dbReference type="Rhea" id="RHEA-COMP:13544"/>
        <dbReference type="ChEBI" id="CHEBI:15378"/>
        <dbReference type="ChEBI" id="CHEBI:57783"/>
        <dbReference type="ChEBI" id="CHEBI:58349"/>
        <dbReference type="ChEBI" id="CHEBI:65315"/>
        <dbReference type="ChEBI" id="CHEBI:74443"/>
        <dbReference type="EC" id="1.3.1.88"/>
    </reaction>
    <physiologicalReaction direction="right-to-left" evidence="13">
        <dbReference type="Rhea" id="RHEA:53378"/>
    </physiologicalReaction>
</comment>
<name>A0A9P6VPF9_9HELO</name>
<dbReference type="PROSITE" id="PS01136">
    <property type="entry name" value="UPF0034"/>
    <property type="match status" value="1"/>
</dbReference>
<evidence type="ECO:0000256" key="13">
    <source>
        <dbReference type="ARBA" id="ARBA00047652"/>
    </source>
</evidence>
<comment type="function">
    <text evidence="11">Catalyzes the synthesis of dihydrouridine, a modified base found in the D-loop of most tRNAs. Specifically modifies U47 in cytoplasmic tRNAs. Catalyzes the synthesis of dihydrouridine in some mRNAs, thereby affecting their translation.</text>
</comment>
<dbReference type="Gene3D" id="3.20.20.70">
    <property type="entry name" value="Aldolase class I"/>
    <property type="match status" value="1"/>
</dbReference>
<dbReference type="EC" id="1.3.1.88" evidence="10"/>
<comment type="caution">
    <text evidence="20">The sequence shown here is derived from an EMBL/GenBank/DDBJ whole genome shotgun (WGS) entry which is preliminary data.</text>
</comment>
<dbReference type="OrthoDB" id="272303at2759"/>
<evidence type="ECO:0000256" key="18">
    <source>
        <dbReference type="SAM" id="MobiDB-lite"/>
    </source>
</evidence>
<dbReference type="Pfam" id="PF01207">
    <property type="entry name" value="Dus"/>
    <property type="match status" value="1"/>
</dbReference>
<dbReference type="InterPro" id="IPR013785">
    <property type="entry name" value="Aldolase_TIM"/>
</dbReference>
<dbReference type="CDD" id="cd02801">
    <property type="entry name" value="DUS_like_FMN"/>
    <property type="match status" value="1"/>
</dbReference>
<evidence type="ECO:0000256" key="15">
    <source>
        <dbReference type="ARBA" id="ARBA00048934"/>
    </source>
</evidence>
<keyword evidence="4" id="KW-0507">mRNA processing</keyword>
<keyword evidence="8" id="KW-0520">NAD</keyword>
<keyword evidence="6" id="KW-0521">NADP</keyword>
<keyword evidence="5" id="KW-0819">tRNA processing</keyword>
<evidence type="ECO:0000256" key="2">
    <source>
        <dbReference type="ARBA" id="ARBA00022630"/>
    </source>
</evidence>
<evidence type="ECO:0000256" key="5">
    <source>
        <dbReference type="ARBA" id="ARBA00022694"/>
    </source>
</evidence>
<dbReference type="GO" id="GO:0017150">
    <property type="term" value="F:tRNA dihydrouridine synthase activity"/>
    <property type="evidence" value="ECO:0007669"/>
    <property type="project" value="InterPro"/>
</dbReference>
<comment type="catalytic activity">
    <reaction evidence="16">
        <text>a 5,6-dihydrouridine in mRNA + NADP(+) = a uridine in mRNA + NADPH + H(+)</text>
        <dbReference type="Rhea" id="RHEA:69855"/>
        <dbReference type="Rhea" id="RHEA-COMP:14658"/>
        <dbReference type="Rhea" id="RHEA-COMP:17789"/>
        <dbReference type="ChEBI" id="CHEBI:15378"/>
        <dbReference type="ChEBI" id="CHEBI:57783"/>
        <dbReference type="ChEBI" id="CHEBI:58349"/>
        <dbReference type="ChEBI" id="CHEBI:65315"/>
        <dbReference type="ChEBI" id="CHEBI:74443"/>
    </reaction>
    <physiologicalReaction direction="right-to-left" evidence="16">
        <dbReference type="Rhea" id="RHEA:69857"/>
    </physiologicalReaction>
</comment>
<dbReference type="Proteomes" id="UP000785200">
    <property type="component" value="Unassembled WGS sequence"/>
</dbReference>
<feature type="region of interest" description="Disordered" evidence="18">
    <location>
        <begin position="18"/>
        <end position="39"/>
    </location>
</feature>
<evidence type="ECO:0000256" key="3">
    <source>
        <dbReference type="ARBA" id="ARBA00022643"/>
    </source>
</evidence>
<evidence type="ECO:0000256" key="7">
    <source>
        <dbReference type="ARBA" id="ARBA00023002"/>
    </source>
</evidence>
<keyword evidence="2" id="KW-0285">Flavoprotein</keyword>
<dbReference type="InterPro" id="IPR018517">
    <property type="entry name" value="tRNA_hU_synthase_CS"/>
</dbReference>
<evidence type="ECO:0000256" key="1">
    <source>
        <dbReference type="ARBA" id="ARBA00001917"/>
    </source>
</evidence>
<comment type="catalytic activity">
    <reaction evidence="15">
        <text>5,6-dihydrouridine(16) in tRNA + NAD(+) = uridine(16) in tRNA + NADH + H(+)</text>
        <dbReference type="Rhea" id="RHEA:53380"/>
        <dbReference type="Rhea" id="RHEA-COMP:13543"/>
        <dbReference type="Rhea" id="RHEA-COMP:13544"/>
        <dbReference type="ChEBI" id="CHEBI:15378"/>
        <dbReference type="ChEBI" id="CHEBI:57540"/>
        <dbReference type="ChEBI" id="CHEBI:57945"/>
        <dbReference type="ChEBI" id="CHEBI:65315"/>
        <dbReference type="ChEBI" id="CHEBI:74443"/>
        <dbReference type="EC" id="1.3.1.88"/>
    </reaction>
    <physiologicalReaction direction="right-to-left" evidence="15">
        <dbReference type="Rhea" id="RHEA:53382"/>
    </physiologicalReaction>
</comment>
<dbReference type="PANTHER" id="PTHR11082">
    <property type="entry name" value="TRNA-DIHYDROURIDINE SYNTHASE"/>
    <property type="match status" value="1"/>
</dbReference>
<evidence type="ECO:0000313" key="21">
    <source>
        <dbReference type="Proteomes" id="UP000785200"/>
    </source>
</evidence>
<dbReference type="EMBL" id="VNKQ01000003">
    <property type="protein sequence ID" value="KAG0651797.1"/>
    <property type="molecule type" value="Genomic_DNA"/>
</dbReference>
<protein>
    <recommendedName>
        <fullName evidence="10">tRNA-dihydrouridine(16/17) synthase [NAD(P)(+)]</fullName>
        <ecNumber evidence="10">1.3.1.88</ecNumber>
    </recommendedName>
</protein>
<keyword evidence="7" id="KW-0560">Oxidoreductase</keyword>
<keyword evidence="3" id="KW-0288">FMN</keyword>
<dbReference type="SUPFAM" id="SSF51395">
    <property type="entry name" value="FMN-linked oxidoreductases"/>
    <property type="match status" value="1"/>
</dbReference>
<reference evidence="20" key="1">
    <citation type="submission" date="2019-07" db="EMBL/GenBank/DDBJ databases">
        <title>Hyphodiscus hymeniophilus genome sequencing and assembly.</title>
        <authorList>
            <person name="Kramer G."/>
            <person name="Nodwell J."/>
        </authorList>
    </citation>
    <scope>NUCLEOTIDE SEQUENCE</scope>
    <source>
        <strain evidence="20">ATCC 34498</strain>
    </source>
</reference>
<evidence type="ECO:0000256" key="10">
    <source>
        <dbReference type="ARBA" id="ARBA00038890"/>
    </source>
</evidence>
<dbReference type="InterPro" id="IPR035587">
    <property type="entry name" value="DUS-like_FMN-bd"/>
</dbReference>
<dbReference type="PANTHER" id="PTHR11082:SF5">
    <property type="entry name" value="TRNA-DIHYDROURIDINE(16_17) SYNTHASE [NAD(P)(+)]-LIKE"/>
    <property type="match status" value="1"/>
</dbReference>
<feature type="region of interest" description="Disordered" evidence="18">
    <location>
        <begin position="376"/>
        <end position="402"/>
    </location>
</feature>
<proteinExistence type="inferred from homology"/>
<evidence type="ECO:0000256" key="9">
    <source>
        <dbReference type="ARBA" id="ARBA00038313"/>
    </source>
</evidence>
<organism evidence="20 21">
    <name type="scientific">Hyphodiscus hymeniophilus</name>
    <dbReference type="NCBI Taxonomy" id="353542"/>
    <lineage>
        <taxon>Eukaryota</taxon>
        <taxon>Fungi</taxon>
        <taxon>Dikarya</taxon>
        <taxon>Ascomycota</taxon>
        <taxon>Pezizomycotina</taxon>
        <taxon>Leotiomycetes</taxon>
        <taxon>Helotiales</taxon>
        <taxon>Hyphodiscaceae</taxon>
        <taxon>Hyphodiscus</taxon>
    </lineage>
</organism>
<dbReference type="GO" id="GO:0006397">
    <property type="term" value="P:mRNA processing"/>
    <property type="evidence" value="ECO:0007669"/>
    <property type="project" value="UniProtKB-KW"/>
</dbReference>
<comment type="catalytic activity">
    <reaction evidence="17">
        <text>5,6-dihydrouridine(17) in tRNA + NADP(+) = uridine(17) in tRNA + NADPH + H(+)</text>
        <dbReference type="Rhea" id="RHEA:53368"/>
        <dbReference type="Rhea" id="RHEA-COMP:13541"/>
        <dbReference type="Rhea" id="RHEA-COMP:13542"/>
        <dbReference type="ChEBI" id="CHEBI:15378"/>
        <dbReference type="ChEBI" id="CHEBI:57783"/>
        <dbReference type="ChEBI" id="CHEBI:58349"/>
        <dbReference type="ChEBI" id="CHEBI:65315"/>
        <dbReference type="ChEBI" id="CHEBI:74443"/>
        <dbReference type="EC" id="1.3.1.88"/>
    </reaction>
    <physiologicalReaction direction="right-to-left" evidence="17">
        <dbReference type="Rhea" id="RHEA:53370"/>
    </physiologicalReaction>
</comment>
<dbReference type="AlphaFoldDB" id="A0A9P6VPF9"/>
<comment type="cofactor">
    <cofactor evidence="1">
        <name>FMN</name>
        <dbReference type="ChEBI" id="CHEBI:58210"/>
    </cofactor>
</comment>
<evidence type="ECO:0000256" key="11">
    <source>
        <dbReference type="ARBA" id="ARBA00045934"/>
    </source>
</evidence>
<sequence length="580" mass="64767">MTLSNDIVASTAPRTISTPLTNVSSPDTLTADATSSSPAKSKLHGRAFYESIGSPKFILAPMVDQSEFAWRLLTRSFMTSQTSKSLLAYTPMLHARLFTETQKFRDNHFQPLRSSLPSSSIPELDETRELYLDGNPILDRPLTVQFCANDPDEFLAAAKYVTPFCDVVDLNLGCPQGIARKGKYGAFLQEDQDLIYKLINKLHLELDVPVSAKIRILETKEQTLAYARKVLDAGASILTVHGRRREQKGHNTGLADWGMIKWLREQLGKEVVLFANGNILQREDVDACLQETGVDGVMSAEGNLYDPAIFAEPPRVGEEGREYWRGKDGKGGWRCDAVYRRYLDIIYKHILEVQGLERKPLYIPSDPVPVEADAKAEVVDGADDGPPRKRQKKEKREKATSPNLLAMQAHSFHLLRALVSKHHNVRDALARCRAGDIEAFENVLQMVELVCAEGIADYDRTRGASWEDEMERDERLKATAENAKGKGEEEVAEQGAEVDERYESSLETVRKCKRPWWVVQPYVRPLPKEALAKGSMTLSKKDKAKLEMEKDVLVSGGHTEVEKSLSGKAIDVPKDGLVCG</sequence>
<comment type="catalytic activity">
    <reaction evidence="14">
        <text>a 5,6-dihydrouridine in mRNA + NAD(+) = a uridine in mRNA + NADH + H(+)</text>
        <dbReference type="Rhea" id="RHEA:69851"/>
        <dbReference type="Rhea" id="RHEA-COMP:14658"/>
        <dbReference type="Rhea" id="RHEA-COMP:17789"/>
        <dbReference type="ChEBI" id="CHEBI:15378"/>
        <dbReference type="ChEBI" id="CHEBI:57540"/>
        <dbReference type="ChEBI" id="CHEBI:57945"/>
        <dbReference type="ChEBI" id="CHEBI:65315"/>
        <dbReference type="ChEBI" id="CHEBI:74443"/>
    </reaction>
    <physiologicalReaction direction="right-to-left" evidence="14">
        <dbReference type="Rhea" id="RHEA:69853"/>
    </physiologicalReaction>
</comment>
<evidence type="ECO:0000256" key="14">
    <source>
        <dbReference type="ARBA" id="ARBA00048342"/>
    </source>
</evidence>
<evidence type="ECO:0000256" key="6">
    <source>
        <dbReference type="ARBA" id="ARBA00022857"/>
    </source>
</evidence>
<evidence type="ECO:0000256" key="4">
    <source>
        <dbReference type="ARBA" id="ARBA00022664"/>
    </source>
</evidence>
<evidence type="ECO:0000259" key="19">
    <source>
        <dbReference type="Pfam" id="PF01207"/>
    </source>
</evidence>
<dbReference type="GO" id="GO:0050660">
    <property type="term" value="F:flavin adenine dinucleotide binding"/>
    <property type="evidence" value="ECO:0007669"/>
    <property type="project" value="InterPro"/>
</dbReference>
<feature type="domain" description="DUS-like FMN-binding" evidence="19">
    <location>
        <begin position="58"/>
        <end position="312"/>
    </location>
</feature>
<gene>
    <name evidence="20" type="ORF">D0Z07_1455</name>
</gene>
<evidence type="ECO:0000256" key="16">
    <source>
        <dbReference type="ARBA" id="ARBA00049447"/>
    </source>
</evidence>
<evidence type="ECO:0000313" key="20">
    <source>
        <dbReference type="EMBL" id="KAG0651797.1"/>
    </source>
</evidence>